<name>A0A9Q3CVU9_9BASI</name>
<dbReference type="Proteomes" id="UP000765509">
    <property type="component" value="Unassembled WGS sequence"/>
</dbReference>
<organism evidence="2 3">
    <name type="scientific">Austropuccinia psidii MF-1</name>
    <dbReference type="NCBI Taxonomy" id="1389203"/>
    <lineage>
        <taxon>Eukaryota</taxon>
        <taxon>Fungi</taxon>
        <taxon>Dikarya</taxon>
        <taxon>Basidiomycota</taxon>
        <taxon>Pucciniomycotina</taxon>
        <taxon>Pucciniomycetes</taxon>
        <taxon>Pucciniales</taxon>
        <taxon>Sphaerophragmiaceae</taxon>
        <taxon>Austropuccinia</taxon>
    </lineage>
</organism>
<gene>
    <name evidence="2" type="ORF">O181_029770</name>
</gene>
<comment type="caution">
    <text evidence="2">The sequence shown here is derived from an EMBL/GenBank/DDBJ whole genome shotgun (WGS) entry which is preliminary data.</text>
</comment>
<dbReference type="AlphaFoldDB" id="A0A9Q3CVU9"/>
<keyword evidence="3" id="KW-1185">Reference proteome</keyword>
<proteinExistence type="predicted"/>
<reference evidence="2" key="1">
    <citation type="submission" date="2021-03" db="EMBL/GenBank/DDBJ databases">
        <title>Draft genome sequence of rust myrtle Austropuccinia psidii MF-1, a brazilian biotype.</title>
        <authorList>
            <person name="Quecine M.C."/>
            <person name="Pachon D.M.R."/>
            <person name="Bonatelli M.L."/>
            <person name="Correr F.H."/>
            <person name="Franceschini L.M."/>
            <person name="Leite T.F."/>
            <person name="Margarido G.R.A."/>
            <person name="Almeida C.A."/>
            <person name="Ferrarezi J.A."/>
            <person name="Labate C.A."/>
        </authorList>
    </citation>
    <scope>NUCLEOTIDE SEQUENCE</scope>
    <source>
        <strain evidence="2">MF-1</strain>
    </source>
</reference>
<feature type="compositionally biased region" description="Low complexity" evidence="1">
    <location>
        <begin position="1"/>
        <end position="15"/>
    </location>
</feature>
<protein>
    <submittedName>
        <fullName evidence="2">Uncharacterized protein</fullName>
    </submittedName>
</protein>
<evidence type="ECO:0000313" key="2">
    <source>
        <dbReference type="EMBL" id="MBW0490055.1"/>
    </source>
</evidence>
<feature type="compositionally biased region" description="Polar residues" evidence="1">
    <location>
        <begin position="43"/>
        <end position="58"/>
    </location>
</feature>
<evidence type="ECO:0000256" key="1">
    <source>
        <dbReference type="SAM" id="MobiDB-lite"/>
    </source>
</evidence>
<accession>A0A9Q3CVU9</accession>
<evidence type="ECO:0000313" key="3">
    <source>
        <dbReference type="Proteomes" id="UP000765509"/>
    </source>
</evidence>
<sequence length="119" mass="13013">MTNISSKGNFKNSNNKAKKKMSPAFQLAPEVNEGESGALCPSANENDNQGQINSTNNHPVDIPNIGSLTNHHENIVQSTNLETWEVTTVPNGNISKSTQRAVAEDEIVLTHKWILLLVH</sequence>
<dbReference type="EMBL" id="AVOT02010388">
    <property type="protein sequence ID" value="MBW0490055.1"/>
    <property type="molecule type" value="Genomic_DNA"/>
</dbReference>
<feature type="region of interest" description="Disordered" evidence="1">
    <location>
        <begin position="1"/>
        <end position="67"/>
    </location>
</feature>